<protein>
    <submittedName>
        <fullName evidence="1">Uncharacterized protein</fullName>
    </submittedName>
</protein>
<keyword evidence="2" id="KW-1185">Reference proteome</keyword>
<dbReference type="EMBL" id="JABBWE010000084">
    <property type="protein sequence ID" value="KAG1787103.1"/>
    <property type="molecule type" value="Genomic_DNA"/>
</dbReference>
<organism evidence="1 2">
    <name type="scientific">Suillus plorans</name>
    <dbReference type="NCBI Taxonomy" id="116603"/>
    <lineage>
        <taxon>Eukaryota</taxon>
        <taxon>Fungi</taxon>
        <taxon>Dikarya</taxon>
        <taxon>Basidiomycota</taxon>
        <taxon>Agaricomycotina</taxon>
        <taxon>Agaricomycetes</taxon>
        <taxon>Agaricomycetidae</taxon>
        <taxon>Boletales</taxon>
        <taxon>Suillineae</taxon>
        <taxon>Suillaceae</taxon>
        <taxon>Suillus</taxon>
    </lineage>
</organism>
<reference evidence="1" key="1">
    <citation type="journal article" date="2020" name="New Phytol.">
        <title>Comparative genomics reveals dynamic genome evolution in host specialist ectomycorrhizal fungi.</title>
        <authorList>
            <person name="Lofgren L.A."/>
            <person name="Nguyen N.H."/>
            <person name="Vilgalys R."/>
            <person name="Ruytinx J."/>
            <person name="Liao H.L."/>
            <person name="Branco S."/>
            <person name="Kuo A."/>
            <person name="LaButti K."/>
            <person name="Lipzen A."/>
            <person name="Andreopoulos W."/>
            <person name="Pangilinan J."/>
            <person name="Riley R."/>
            <person name="Hundley H."/>
            <person name="Na H."/>
            <person name="Barry K."/>
            <person name="Grigoriev I.V."/>
            <person name="Stajich J.E."/>
            <person name="Kennedy P.G."/>
        </authorList>
    </citation>
    <scope>NUCLEOTIDE SEQUENCE</scope>
    <source>
        <strain evidence="1">S12</strain>
    </source>
</reference>
<dbReference type="RefSeq" id="XP_041154477.1">
    <property type="nucleotide sequence ID" value="XM_041307560.1"/>
</dbReference>
<evidence type="ECO:0000313" key="1">
    <source>
        <dbReference type="EMBL" id="KAG1787103.1"/>
    </source>
</evidence>
<accession>A0A9P7AD96</accession>
<dbReference type="GeneID" id="64601324"/>
<comment type="caution">
    <text evidence="1">The sequence shown here is derived from an EMBL/GenBank/DDBJ whole genome shotgun (WGS) entry which is preliminary data.</text>
</comment>
<evidence type="ECO:0000313" key="2">
    <source>
        <dbReference type="Proteomes" id="UP000719766"/>
    </source>
</evidence>
<dbReference type="AlphaFoldDB" id="A0A9P7AD96"/>
<name>A0A9P7AD96_9AGAM</name>
<gene>
    <name evidence="1" type="ORF">HD556DRAFT_1449162</name>
</gene>
<proteinExistence type="predicted"/>
<dbReference type="OrthoDB" id="3211671at2759"/>
<sequence length="567" mass="61838">METQVAEFEDTESEWVIDKVLAHSGRRVDSTFQILWKSGDITWLVYDQIAELGALKDYFTTLGIENVSELGDGLGNLPTGDSQVSAGCLSLGESTYKGLTTIPSSPETSFSLTTDHSLLLFACNFTINPMASLLTRIGARKFTIPNGIGNGDIMIVLEMLCTYLEHNTHLRSGTATDWATPAGYGEFSLSFNMMQTTNGLTSRIAEESSEGPRISGPSPSFVDLVGEEVPPSTQAAHAPAQPPLEGGRWINPRWAELLEEALWMNLETAKRQREWRDRSIANRKAKRARHTSSLPPIYQTTDLGEGPSNTCQCCRGPVQNYGSNWTFGPVLREPDRKKVLGSRSSPTVPFWFSLAEPFRTIIDFDFDFDCDNFGLHVKLLSSGFALRLIRLPLAFLKIEGMETEPPIDTYAWETMPESLTLASVCSIALQELDTSFLQVRLSLATIGSILNVGLTMQVVCTMISGFSLLALAVEPSTHSPIRHQPYGCFDAAASVGPSLLSPPSLPAACRYPSLLLTIIPSLAAACRYPSLLSPPSLAAARHYPSLLLAIIPRCCSPLSPPVLDPCS</sequence>
<dbReference type="Proteomes" id="UP000719766">
    <property type="component" value="Unassembled WGS sequence"/>
</dbReference>